<dbReference type="GO" id="GO:0009279">
    <property type="term" value="C:cell outer membrane"/>
    <property type="evidence" value="ECO:0007669"/>
    <property type="project" value="UniProtKB-SubCell"/>
</dbReference>
<dbReference type="InterPro" id="IPR000531">
    <property type="entry name" value="Beta-barrel_TonB"/>
</dbReference>
<keyword evidence="5" id="KW-0410">Iron transport</keyword>
<keyword evidence="7" id="KW-0732">Signal</keyword>
<dbReference type="PROSITE" id="PS52016">
    <property type="entry name" value="TONB_DEPENDENT_REC_3"/>
    <property type="match status" value="1"/>
</dbReference>
<evidence type="ECO:0000256" key="9">
    <source>
        <dbReference type="ARBA" id="ARBA00023065"/>
    </source>
</evidence>
<dbReference type="InterPro" id="IPR012910">
    <property type="entry name" value="Plug_dom"/>
</dbReference>
<dbReference type="NCBIfam" id="TIGR01783">
    <property type="entry name" value="TonB-siderophor"/>
    <property type="match status" value="1"/>
</dbReference>
<keyword evidence="8" id="KW-0408">Iron</keyword>
<evidence type="ECO:0000313" key="18">
    <source>
        <dbReference type="Proteomes" id="UP000321055"/>
    </source>
</evidence>
<organism evidence="17 18">
    <name type="scientific">Nitrosomonas oligotropha</name>
    <dbReference type="NCBI Taxonomy" id="42354"/>
    <lineage>
        <taxon>Bacteria</taxon>
        <taxon>Pseudomonadati</taxon>
        <taxon>Pseudomonadota</taxon>
        <taxon>Betaproteobacteria</taxon>
        <taxon>Nitrosomonadales</taxon>
        <taxon>Nitrosomonadaceae</taxon>
        <taxon>Nitrosomonas</taxon>
    </lineage>
</organism>
<keyword evidence="11 14" id="KW-0472">Membrane</keyword>
<proteinExistence type="inferred from homology"/>
<dbReference type="Gene3D" id="2.40.170.20">
    <property type="entry name" value="TonB-dependent receptor, beta-barrel domain"/>
    <property type="match status" value="1"/>
</dbReference>
<dbReference type="Pfam" id="PF07715">
    <property type="entry name" value="Plug"/>
    <property type="match status" value="1"/>
</dbReference>
<comment type="similarity">
    <text evidence="2 14 15">Belongs to the TonB-dependent receptor family.</text>
</comment>
<keyword evidence="10 15" id="KW-0798">TonB box</keyword>
<dbReference type="CDD" id="cd01347">
    <property type="entry name" value="ligand_gated_channel"/>
    <property type="match status" value="1"/>
</dbReference>
<dbReference type="PANTHER" id="PTHR32552">
    <property type="entry name" value="FERRICHROME IRON RECEPTOR-RELATED"/>
    <property type="match status" value="1"/>
</dbReference>
<dbReference type="EMBL" id="SSFX01000014">
    <property type="protein sequence ID" value="TXI30474.1"/>
    <property type="molecule type" value="Genomic_DNA"/>
</dbReference>
<sequence>MVFAGIVHAQNRTIDIPVQDLPEALHGLSNQTGIQLLFTPENLKGIRSPAINGSMTAEQALARLLQGTPFIYLASGKDTFVIKESIGKTAPPKSMVLPEITVKDSTGSNSPYNTQYIRPNTSTATKTNTPIMETPFSVQSLPRQILQDQQAIRLDSVLQNVSGVTHMPTNQGGSDGFLIRGFNSDTTYRNGVFMPNSLGGGTVKREMANIEEIQVLKGPGSILFGRADPGGIINTVTKQPLATPYYSLQQQAGSFDFYRTTVDATGPLTKDDRLLYRLNLSYENSGSFRDFVNNRSVFIAPVVRFNISPQTQITAELEYQSFKNVADPGIPNRGNRPADVPRNLFSGEPINNRNPGDRYFIGVNWSHMFNSDWTITHRLSAELLDYHANSLFWFTPVSANGSLERFFNNAPSNHSNRFQTSVNLTGNVTTGMLKHTLLFGYDYIFMDDKIKGINCCATAPAFNIFNPVYMTGRPILDPGNNFNIGITQSWHGAYFQDQIKLPYNFHMLGGFRYDNAVGRDTVAGMTTSADDRFTPRGGLLWQPVPWLSLYGSYTENFGASNTLFNIDGQRLPPQTAQQWEAGLKTEFFDGRLRSTFSYFELTKQGIGAPDPANPFRSRAIGEAETRGIEVDVAGEILPGWNLIATYSHLPFAKITKDRGTEFDPDGNVIGTNLGNQGKRLFLAAEHTGTLWSTYEFRHEMLRGLKLGGGIQGIGKRQGDPGNNYQLPAFVIGNLMASYQVKAMHKMRLTAQLNVLNVSDEKYFVGTNSGNFITVGAPRTFLGSLRIDY</sequence>
<keyword evidence="4 14" id="KW-1134">Transmembrane beta strand</keyword>
<feature type="domain" description="Secretin/TonB short N-terminal" evidence="16">
    <location>
        <begin position="34"/>
        <end position="85"/>
    </location>
</feature>
<protein>
    <submittedName>
        <fullName evidence="17">TonB-dependent receptor</fullName>
    </submittedName>
</protein>
<keyword evidence="3 14" id="KW-0813">Transport</keyword>
<evidence type="ECO:0000256" key="2">
    <source>
        <dbReference type="ARBA" id="ARBA00009810"/>
    </source>
</evidence>
<gene>
    <name evidence="17" type="ORF">E6Q60_01470</name>
</gene>
<evidence type="ECO:0000256" key="1">
    <source>
        <dbReference type="ARBA" id="ARBA00004571"/>
    </source>
</evidence>
<keyword evidence="13 14" id="KW-0998">Cell outer membrane</keyword>
<dbReference type="Pfam" id="PF07660">
    <property type="entry name" value="STN"/>
    <property type="match status" value="1"/>
</dbReference>
<evidence type="ECO:0000256" key="6">
    <source>
        <dbReference type="ARBA" id="ARBA00022692"/>
    </source>
</evidence>
<dbReference type="AlphaFoldDB" id="A0A5C7W206"/>
<keyword evidence="12 17" id="KW-0675">Receptor</keyword>
<dbReference type="Gene3D" id="3.55.50.30">
    <property type="match status" value="1"/>
</dbReference>
<comment type="subcellular location">
    <subcellularLocation>
        <location evidence="1 14">Cell outer membrane</location>
        <topology evidence="1 14">Multi-pass membrane protein</topology>
    </subcellularLocation>
</comment>
<dbReference type="FunFam" id="2.40.170.20:FF:000005">
    <property type="entry name" value="TonB-dependent siderophore receptor"/>
    <property type="match status" value="1"/>
</dbReference>
<keyword evidence="6 14" id="KW-0812">Transmembrane</keyword>
<dbReference type="Proteomes" id="UP000321055">
    <property type="component" value="Unassembled WGS sequence"/>
</dbReference>
<dbReference type="Gene3D" id="2.170.130.10">
    <property type="entry name" value="TonB-dependent receptor, plug domain"/>
    <property type="match status" value="1"/>
</dbReference>
<evidence type="ECO:0000256" key="11">
    <source>
        <dbReference type="ARBA" id="ARBA00023136"/>
    </source>
</evidence>
<dbReference type="SUPFAM" id="SSF56935">
    <property type="entry name" value="Porins"/>
    <property type="match status" value="1"/>
</dbReference>
<dbReference type="InterPro" id="IPR011662">
    <property type="entry name" value="Secretin/TonB_short_N"/>
</dbReference>
<accession>A0A5C7W206</accession>
<dbReference type="PANTHER" id="PTHR32552:SF68">
    <property type="entry name" value="FERRICHROME OUTER MEMBRANE TRANSPORTER_PHAGE RECEPTOR"/>
    <property type="match status" value="1"/>
</dbReference>
<dbReference type="InterPro" id="IPR037066">
    <property type="entry name" value="Plug_dom_sf"/>
</dbReference>
<dbReference type="Pfam" id="PF00593">
    <property type="entry name" value="TonB_dep_Rec_b-barrel"/>
    <property type="match status" value="1"/>
</dbReference>
<evidence type="ECO:0000313" key="17">
    <source>
        <dbReference type="EMBL" id="TXI30474.1"/>
    </source>
</evidence>
<keyword evidence="9" id="KW-0406">Ion transport</keyword>
<evidence type="ECO:0000256" key="4">
    <source>
        <dbReference type="ARBA" id="ARBA00022452"/>
    </source>
</evidence>
<dbReference type="SMART" id="SM00965">
    <property type="entry name" value="STN"/>
    <property type="match status" value="1"/>
</dbReference>
<dbReference type="InterPro" id="IPR039426">
    <property type="entry name" value="TonB-dep_rcpt-like"/>
</dbReference>
<evidence type="ECO:0000256" key="13">
    <source>
        <dbReference type="ARBA" id="ARBA00023237"/>
    </source>
</evidence>
<comment type="caution">
    <text evidence="17">The sequence shown here is derived from an EMBL/GenBank/DDBJ whole genome shotgun (WGS) entry which is preliminary data.</text>
</comment>
<evidence type="ECO:0000256" key="7">
    <source>
        <dbReference type="ARBA" id="ARBA00022729"/>
    </source>
</evidence>
<dbReference type="GO" id="GO:0015344">
    <property type="term" value="F:siderophore uptake transmembrane transporter activity"/>
    <property type="evidence" value="ECO:0007669"/>
    <property type="project" value="TreeGrafter"/>
</dbReference>
<evidence type="ECO:0000259" key="16">
    <source>
        <dbReference type="SMART" id="SM00965"/>
    </source>
</evidence>
<evidence type="ECO:0000256" key="10">
    <source>
        <dbReference type="ARBA" id="ARBA00023077"/>
    </source>
</evidence>
<dbReference type="FunFam" id="2.170.130.10:FF:000001">
    <property type="entry name" value="Catecholate siderophore TonB-dependent receptor"/>
    <property type="match status" value="1"/>
</dbReference>
<evidence type="ECO:0000256" key="3">
    <source>
        <dbReference type="ARBA" id="ARBA00022448"/>
    </source>
</evidence>
<reference evidence="17 18" key="1">
    <citation type="submission" date="2018-09" db="EMBL/GenBank/DDBJ databases">
        <title>Metagenome Assembled Genomes from an Advanced Water Purification Facility.</title>
        <authorList>
            <person name="Stamps B.W."/>
            <person name="Spear J.R."/>
        </authorList>
    </citation>
    <scope>NUCLEOTIDE SEQUENCE [LARGE SCALE GENOMIC DNA]</scope>
    <source>
        <strain evidence="17">Bin_54_1</strain>
    </source>
</reference>
<evidence type="ECO:0000256" key="5">
    <source>
        <dbReference type="ARBA" id="ARBA00022496"/>
    </source>
</evidence>
<dbReference type="InterPro" id="IPR036942">
    <property type="entry name" value="Beta-barrel_TonB_sf"/>
</dbReference>
<evidence type="ECO:0000256" key="12">
    <source>
        <dbReference type="ARBA" id="ARBA00023170"/>
    </source>
</evidence>
<dbReference type="GO" id="GO:0015891">
    <property type="term" value="P:siderophore transport"/>
    <property type="evidence" value="ECO:0007669"/>
    <property type="project" value="InterPro"/>
</dbReference>
<evidence type="ECO:0000256" key="14">
    <source>
        <dbReference type="PROSITE-ProRule" id="PRU01360"/>
    </source>
</evidence>
<dbReference type="GO" id="GO:0038023">
    <property type="term" value="F:signaling receptor activity"/>
    <property type="evidence" value="ECO:0007669"/>
    <property type="project" value="InterPro"/>
</dbReference>
<name>A0A5C7W206_9PROT</name>
<evidence type="ECO:0000256" key="15">
    <source>
        <dbReference type="RuleBase" id="RU003357"/>
    </source>
</evidence>
<evidence type="ECO:0000256" key="8">
    <source>
        <dbReference type="ARBA" id="ARBA00023004"/>
    </source>
</evidence>
<dbReference type="InterPro" id="IPR010105">
    <property type="entry name" value="TonB_sidphr_rcpt"/>
</dbReference>